<sequence>MISVQHIHKKFGKLEVLKDFNLEFESGNSYALMGPNGSGKTTLIKIILGMVIPNSGEIMVQGKSIKGSYAYRSNIGYMPQIGRYPDNIKIGQLFAMMQDMRPEIKEYDMELVEAFGLNEMMDKPMHTLSGGTRQKVSAALAFMFRADILILDEPTAGLDPIAVEVLKNKIKKERDSGKLILITSHILSELEELTNHAIYIFEGDVFFNDSVNSLKEITGEDRFSTAIARLMEWSLKKNSPKKTELKNA</sequence>
<dbReference type="PANTHER" id="PTHR42939">
    <property type="entry name" value="ABC TRANSPORTER ATP-BINDING PROTEIN ALBC-RELATED"/>
    <property type="match status" value="1"/>
</dbReference>
<reference evidence="5 6" key="1">
    <citation type="submission" date="2024-09" db="EMBL/GenBank/DDBJ databases">
        <authorList>
            <person name="Sun Q."/>
            <person name="Mori K."/>
        </authorList>
    </citation>
    <scope>NUCLEOTIDE SEQUENCE [LARGE SCALE GENOMIC DNA]</scope>
    <source>
        <strain evidence="5 6">CCM 7650</strain>
    </source>
</reference>
<keyword evidence="3 5" id="KW-0067">ATP-binding</keyword>
<dbReference type="GO" id="GO:0005524">
    <property type="term" value="F:ATP binding"/>
    <property type="evidence" value="ECO:0007669"/>
    <property type="project" value="UniProtKB-KW"/>
</dbReference>
<dbReference type="SUPFAM" id="SSF52540">
    <property type="entry name" value="P-loop containing nucleoside triphosphate hydrolases"/>
    <property type="match status" value="1"/>
</dbReference>
<protein>
    <submittedName>
        <fullName evidence="5">ABC transporter ATP-binding protein</fullName>
    </submittedName>
</protein>
<evidence type="ECO:0000259" key="4">
    <source>
        <dbReference type="PROSITE" id="PS50893"/>
    </source>
</evidence>
<dbReference type="SMART" id="SM00382">
    <property type="entry name" value="AAA"/>
    <property type="match status" value="1"/>
</dbReference>
<dbReference type="Gene3D" id="3.40.50.300">
    <property type="entry name" value="P-loop containing nucleotide triphosphate hydrolases"/>
    <property type="match status" value="1"/>
</dbReference>
<comment type="caution">
    <text evidence="5">The sequence shown here is derived from an EMBL/GenBank/DDBJ whole genome shotgun (WGS) entry which is preliminary data.</text>
</comment>
<dbReference type="InterPro" id="IPR003439">
    <property type="entry name" value="ABC_transporter-like_ATP-bd"/>
</dbReference>
<dbReference type="EMBL" id="JBHLWI010000009">
    <property type="protein sequence ID" value="MFC0261992.1"/>
    <property type="molecule type" value="Genomic_DNA"/>
</dbReference>
<keyword evidence="2" id="KW-0547">Nucleotide-binding</keyword>
<evidence type="ECO:0000256" key="1">
    <source>
        <dbReference type="ARBA" id="ARBA00022448"/>
    </source>
</evidence>
<name>A0ABV6FQA2_9BACT</name>
<organism evidence="5 6">
    <name type="scientific">Fontibacter flavus</name>
    <dbReference type="NCBI Taxonomy" id="654838"/>
    <lineage>
        <taxon>Bacteria</taxon>
        <taxon>Pseudomonadati</taxon>
        <taxon>Bacteroidota</taxon>
        <taxon>Cytophagia</taxon>
        <taxon>Cytophagales</taxon>
        <taxon>Cyclobacteriaceae</taxon>
        <taxon>Fontibacter</taxon>
    </lineage>
</organism>
<gene>
    <name evidence="5" type="ORF">ACFFIP_04800</name>
</gene>
<keyword evidence="6" id="KW-1185">Reference proteome</keyword>
<accession>A0ABV6FQA2</accession>
<evidence type="ECO:0000256" key="3">
    <source>
        <dbReference type="ARBA" id="ARBA00022840"/>
    </source>
</evidence>
<dbReference type="InterPro" id="IPR003593">
    <property type="entry name" value="AAA+_ATPase"/>
</dbReference>
<dbReference type="Pfam" id="PF00005">
    <property type="entry name" value="ABC_tran"/>
    <property type="match status" value="1"/>
</dbReference>
<proteinExistence type="predicted"/>
<dbReference type="Proteomes" id="UP001589797">
    <property type="component" value="Unassembled WGS sequence"/>
</dbReference>
<dbReference type="PANTHER" id="PTHR42939:SF1">
    <property type="entry name" value="ABC TRANSPORTER ATP-BINDING PROTEIN ALBC-RELATED"/>
    <property type="match status" value="1"/>
</dbReference>
<keyword evidence="1" id="KW-0813">Transport</keyword>
<evidence type="ECO:0000313" key="5">
    <source>
        <dbReference type="EMBL" id="MFC0261992.1"/>
    </source>
</evidence>
<feature type="domain" description="ABC transporter" evidence="4">
    <location>
        <begin position="2"/>
        <end position="227"/>
    </location>
</feature>
<dbReference type="RefSeq" id="WP_382386435.1">
    <property type="nucleotide sequence ID" value="NZ_JBHLWI010000009.1"/>
</dbReference>
<evidence type="ECO:0000313" key="6">
    <source>
        <dbReference type="Proteomes" id="UP001589797"/>
    </source>
</evidence>
<dbReference type="InterPro" id="IPR051782">
    <property type="entry name" value="ABC_Transporter_VariousFunc"/>
</dbReference>
<evidence type="ECO:0000256" key="2">
    <source>
        <dbReference type="ARBA" id="ARBA00022741"/>
    </source>
</evidence>
<dbReference type="CDD" id="cd03230">
    <property type="entry name" value="ABC_DR_subfamily_A"/>
    <property type="match status" value="1"/>
</dbReference>
<dbReference type="PROSITE" id="PS50893">
    <property type="entry name" value="ABC_TRANSPORTER_2"/>
    <property type="match status" value="1"/>
</dbReference>
<dbReference type="InterPro" id="IPR027417">
    <property type="entry name" value="P-loop_NTPase"/>
</dbReference>